<evidence type="ECO:0000256" key="2">
    <source>
        <dbReference type="ARBA" id="ARBA00007282"/>
    </source>
</evidence>
<dbReference type="EMBL" id="JAPFFM010000001">
    <property type="protein sequence ID" value="KAJ6779053.1"/>
    <property type="molecule type" value="Genomic_DNA"/>
</dbReference>
<dbReference type="AlphaFoldDB" id="A0A9Q1APP7"/>
<reference evidence="11" key="1">
    <citation type="submission" date="2022-11" db="EMBL/GenBank/DDBJ databases">
        <authorList>
            <person name="Hyden B.L."/>
            <person name="Feng K."/>
            <person name="Yates T."/>
            <person name="Jawdy S."/>
            <person name="Smart L.B."/>
            <person name="Muchero W."/>
        </authorList>
    </citation>
    <scope>NUCLEOTIDE SEQUENCE</scope>
    <source>
        <tissue evidence="11">Shoot tip</tissue>
    </source>
</reference>
<evidence type="ECO:0000256" key="5">
    <source>
        <dbReference type="ARBA" id="ARBA00022989"/>
    </source>
</evidence>
<dbReference type="Pfam" id="PF13813">
    <property type="entry name" value="MBOAT_2"/>
    <property type="match status" value="1"/>
</dbReference>
<feature type="transmembrane region" description="Helical" evidence="9">
    <location>
        <begin position="64"/>
        <end position="83"/>
    </location>
</feature>
<comment type="similarity">
    <text evidence="2">Belongs to the wax synthase family.</text>
</comment>
<dbReference type="GO" id="GO:0016020">
    <property type="term" value="C:membrane"/>
    <property type="evidence" value="ECO:0007669"/>
    <property type="project" value="UniProtKB-SubCell"/>
</dbReference>
<keyword evidence="3" id="KW-0808">Transferase</keyword>
<evidence type="ECO:0000256" key="7">
    <source>
        <dbReference type="ARBA" id="ARBA00023136"/>
    </source>
</evidence>
<reference evidence="11" key="2">
    <citation type="journal article" date="2023" name="Int. J. Mol. Sci.">
        <title>De Novo Assembly and Annotation of 11 Diverse Shrub Willow (Salix) Genomes Reveals Novel Gene Organization in Sex-Linked Regions.</title>
        <authorList>
            <person name="Hyden B."/>
            <person name="Feng K."/>
            <person name="Yates T.B."/>
            <person name="Jawdy S."/>
            <person name="Cereghino C."/>
            <person name="Smart L.B."/>
            <person name="Muchero W."/>
        </authorList>
    </citation>
    <scope>NUCLEOTIDE SEQUENCE</scope>
    <source>
        <tissue evidence="11">Shoot tip</tissue>
    </source>
</reference>
<dbReference type="GO" id="GO:0006629">
    <property type="term" value="P:lipid metabolic process"/>
    <property type="evidence" value="ECO:0007669"/>
    <property type="project" value="UniProtKB-KW"/>
</dbReference>
<organism evidence="11 12">
    <name type="scientific">Salix koriyanagi</name>
    <dbReference type="NCBI Taxonomy" id="2511006"/>
    <lineage>
        <taxon>Eukaryota</taxon>
        <taxon>Viridiplantae</taxon>
        <taxon>Streptophyta</taxon>
        <taxon>Embryophyta</taxon>
        <taxon>Tracheophyta</taxon>
        <taxon>Spermatophyta</taxon>
        <taxon>Magnoliopsida</taxon>
        <taxon>eudicotyledons</taxon>
        <taxon>Gunneridae</taxon>
        <taxon>Pentapetalae</taxon>
        <taxon>rosids</taxon>
        <taxon>fabids</taxon>
        <taxon>Malpighiales</taxon>
        <taxon>Salicaceae</taxon>
        <taxon>Saliceae</taxon>
        <taxon>Salix</taxon>
    </lineage>
</organism>
<dbReference type="InterPro" id="IPR044851">
    <property type="entry name" value="Wax_synthase"/>
</dbReference>
<evidence type="ECO:0000313" key="11">
    <source>
        <dbReference type="EMBL" id="KAJ6779053.1"/>
    </source>
</evidence>
<protein>
    <submittedName>
        <fullName evidence="11">LONG-CHAIN-ALCOHOL O-FATTY-ACYLTRANSFERASE 3-RELATED</fullName>
    </submittedName>
</protein>
<evidence type="ECO:0000256" key="9">
    <source>
        <dbReference type="SAM" id="Phobius"/>
    </source>
</evidence>
<keyword evidence="6" id="KW-0443">Lipid metabolism</keyword>
<comment type="subcellular location">
    <subcellularLocation>
        <location evidence="1">Membrane</location>
        <topology evidence="1">Multi-pass membrane protein</topology>
    </subcellularLocation>
</comment>
<evidence type="ECO:0000256" key="4">
    <source>
        <dbReference type="ARBA" id="ARBA00022692"/>
    </source>
</evidence>
<keyword evidence="8" id="KW-0012">Acyltransferase</keyword>
<sequence>MVAYMVRILSGLELEPQFNDPYLSTSLQDFWGRRWNLMCALTVEIALKKAVNGRWQFPRPMQTILTIGFVIATGFWLFFPPFVVCKAVDRAIEEYAAVRQYLKPCLQFLLGFVNRSSGLTVS</sequence>
<dbReference type="PANTHER" id="PTHR31595">
    <property type="entry name" value="LONG-CHAIN-ALCOHOL O-FATTY-ACYLTRANSFERASE 3-RELATED"/>
    <property type="match status" value="1"/>
</dbReference>
<dbReference type="PANTHER" id="PTHR31595:SF46">
    <property type="entry name" value="ACYL-COA--STEROL O-ACYLTRANSFERASE 1"/>
    <property type="match status" value="1"/>
</dbReference>
<evidence type="ECO:0000259" key="10">
    <source>
        <dbReference type="Pfam" id="PF13813"/>
    </source>
</evidence>
<accession>A0A9Q1APP7</accession>
<feature type="domain" description="Wax synthase" evidence="10">
    <location>
        <begin position="15"/>
        <end position="51"/>
    </location>
</feature>
<evidence type="ECO:0000256" key="8">
    <source>
        <dbReference type="ARBA" id="ARBA00023315"/>
    </source>
</evidence>
<keyword evidence="4 9" id="KW-0812">Transmembrane</keyword>
<dbReference type="Proteomes" id="UP001151752">
    <property type="component" value="Chromosome 16"/>
</dbReference>
<evidence type="ECO:0000256" key="6">
    <source>
        <dbReference type="ARBA" id="ARBA00023098"/>
    </source>
</evidence>
<name>A0A9Q1APP7_9ROSI</name>
<evidence type="ECO:0000313" key="12">
    <source>
        <dbReference type="Proteomes" id="UP001151752"/>
    </source>
</evidence>
<dbReference type="GO" id="GO:0008374">
    <property type="term" value="F:O-acyltransferase activity"/>
    <property type="evidence" value="ECO:0007669"/>
    <property type="project" value="InterPro"/>
</dbReference>
<keyword evidence="12" id="KW-1185">Reference proteome</keyword>
<gene>
    <name evidence="11" type="ORF">OIU74_002780</name>
</gene>
<keyword evidence="7 9" id="KW-0472">Membrane</keyword>
<evidence type="ECO:0000256" key="3">
    <source>
        <dbReference type="ARBA" id="ARBA00022679"/>
    </source>
</evidence>
<evidence type="ECO:0000256" key="1">
    <source>
        <dbReference type="ARBA" id="ARBA00004141"/>
    </source>
</evidence>
<proteinExistence type="inferred from homology"/>
<keyword evidence="5 9" id="KW-1133">Transmembrane helix</keyword>
<dbReference type="InterPro" id="IPR032805">
    <property type="entry name" value="Wax_synthase_dom"/>
</dbReference>
<comment type="caution">
    <text evidence="11">The sequence shown here is derived from an EMBL/GenBank/DDBJ whole genome shotgun (WGS) entry which is preliminary data.</text>
</comment>